<dbReference type="EMBL" id="BAABBM010000001">
    <property type="protein sequence ID" value="GAA3886520.1"/>
    <property type="molecule type" value="Genomic_DNA"/>
</dbReference>
<name>A0ABP7KSY8_9SPHN</name>
<feature type="domain" description="MTTase N-terminal" evidence="8">
    <location>
        <begin position="1"/>
        <end position="103"/>
    </location>
</feature>
<dbReference type="InterPro" id="IPR058240">
    <property type="entry name" value="rSAM_sf"/>
</dbReference>
<dbReference type="PANTHER" id="PTHR11918:SF45">
    <property type="entry name" value="THREONYLCARBAMOYLADENOSINE TRNA METHYLTHIOTRANSFERASE"/>
    <property type="match status" value="1"/>
</dbReference>
<dbReference type="SFLD" id="SFLDS00029">
    <property type="entry name" value="Radical_SAM"/>
    <property type="match status" value="1"/>
</dbReference>
<evidence type="ECO:0000259" key="9">
    <source>
        <dbReference type="PROSITE" id="PS51918"/>
    </source>
</evidence>
<reference evidence="11" key="1">
    <citation type="journal article" date="2019" name="Int. J. Syst. Evol. Microbiol.">
        <title>The Global Catalogue of Microorganisms (GCM) 10K type strain sequencing project: providing services to taxonomists for standard genome sequencing and annotation.</title>
        <authorList>
            <consortium name="The Broad Institute Genomics Platform"/>
            <consortium name="The Broad Institute Genome Sequencing Center for Infectious Disease"/>
            <person name="Wu L."/>
            <person name="Ma J."/>
        </authorList>
    </citation>
    <scope>NUCLEOTIDE SEQUENCE [LARGE SCALE GENOMIC DNA]</scope>
    <source>
        <strain evidence="11">JCM 17543</strain>
    </source>
</reference>
<evidence type="ECO:0000256" key="2">
    <source>
        <dbReference type="ARBA" id="ARBA00022485"/>
    </source>
</evidence>
<dbReference type="SFLD" id="SFLDG01082">
    <property type="entry name" value="B12-binding_domain_containing"/>
    <property type="match status" value="1"/>
</dbReference>
<dbReference type="PANTHER" id="PTHR11918">
    <property type="entry name" value="RADICAL SAM PROTEINS"/>
    <property type="match status" value="1"/>
</dbReference>
<dbReference type="NCBIfam" id="TIGR00089">
    <property type="entry name" value="MiaB/RimO family radical SAM methylthiotransferase"/>
    <property type="match status" value="1"/>
</dbReference>
<dbReference type="InterPro" id="IPR005839">
    <property type="entry name" value="Methylthiotransferase"/>
</dbReference>
<accession>A0ABP7KSY8</accession>
<keyword evidence="2" id="KW-0004">4Fe-4S</keyword>
<dbReference type="Gene3D" id="3.80.30.20">
    <property type="entry name" value="tm_1862 like domain"/>
    <property type="match status" value="1"/>
</dbReference>
<evidence type="ECO:0000256" key="3">
    <source>
        <dbReference type="ARBA" id="ARBA00022679"/>
    </source>
</evidence>
<dbReference type="InterPro" id="IPR020612">
    <property type="entry name" value="Methylthiotransferase_CS"/>
</dbReference>
<dbReference type="Proteomes" id="UP001500827">
    <property type="component" value="Unassembled WGS sequence"/>
</dbReference>
<dbReference type="InterPro" id="IPR013848">
    <property type="entry name" value="Methylthiotransferase_N"/>
</dbReference>
<dbReference type="Pfam" id="PF04055">
    <property type="entry name" value="Radical_SAM"/>
    <property type="match status" value="1"/>
</dbReference>
<proteinExistence type="predicted"/>
<evidence type="ECO:0000256" key="1">
    <source>
        <dbReference type="ARBA" id="ARBA00001966"/>
    </source>
</evidence>
<protein>
    <submittedName>
        <fullName evidence="10">tRNA (N(6)-L-threonylcarbamoyladenosine(37)-C(2))-methylthiotransferase MtaB</fullName>
    </submittedName>
</protein>
<dbReference type="Gene3D" id="3.40.50.12160">
    <property type="entry name" value="Methylthiotransferase, N-terminal domain"/>
    <property type="match status" value="1"/>
</dbReference>
<dbReference type="InterPro" id="IPR006638">
    <property type="entry name" value="Elp3/MiaA/NifB-like_rSAM"/>
</dbReference>
<dbReference type="InterPro" id="IPR007197">
    <property type="entry name" value="rSAM"/>
</dbReference>
<keyword evidence="7" id="KW-0411">Iron-sulfur</keyword>
<dbReference type="PROSITE" id="PS51918">
    <property type="entry name" value="RADICAL_SAM"/>
    <property type="match status" value="1"/>
</dbReference>
<dbReference type="Pfam" id="PF00919">
    <property type="entry name" value="UPF0004"/>
    <property type="match status" value="1"/>
</dbReference>
<comment type="cofactor">
    <cofactor evidence="1">
        <name>[4Fe-4S] cluster</name>
        <dbReference type="ChEBI" id="CHEBI:49883"/>
    </cofactor>
</comment>
<keyword evidence="4" id="KW-0949">S-adenosyl-L-methionine</keyword>
<evidence type="ECO:0000256" key="5">
    <source>
        <dbReference type="ARBA" id="ARBA00022723"/>
    </source>
</evidence>
<dbReference type="InterPro" id="IPR023404">
    <property type="entry name" value="rSAM_horseshoe"/>
</dbReference>
<keyword evidence="6" id="KW-0408">Iron</keyword>
<dbReference type="SMART" id="SM00729">
    <property type="entry name" value="Elp3"/>
    <property type="match status" value="1"/>
</dbReference>
<evidence type="ECO:0000256" key="6">
    <source>
        <dbReference type="ARBA" id="ARBA00023004"/>
    </source>
</evidence>
<dbReference type="InterPro" id="IPR038135">
    <property type="entry name" value="Methylthiotransferase_N_sf"/>
</dbReference>
<feature type="domain" description="Radical SAM core" evidence="9">
    <location>
        <begin position="108"/>
        <end position="335"/>
    </location>
</feature>
<gene>
    <name evidence="10" type="primary">mtaB</name>
    <name evidence="10" type="ORF">GCM10022276_01940</name>
</gene>
<dbReference type="SUPFAM" id="SSF102114">
    <property type="entry name" value="Radical SAM enzymes"/>
    <property type="match status" value="1"/>
</dbReference>
<sequence>MTVEAITLGCRLNFAESETIARLAQAGEDWIVVNSCAVTNEAVRQTRQAIRRSHRQRPSAKILVTGCAAELDPDSFATMPEVSRVVGNTAKLNVLNPAGDMTSVASGLVSKVKSFVAVQNGCDHRCTFCSIWQARGPSRSLPFEAIRDAVSAEIDRGAREIVLTGVDITDYEGGLGTLCQKLLAAEPRLTRLRLSSIDSIEIDEALFELIAGESRLMPHFHLSLQAGDDMILKRMKRRHSRAEAVRAVARIKNVRPDASIGADLIAGFPTETEEMALNSLKLLEDCDIIAAHVFPFSPRPNTPAARMPQISTEVAKARAARLRAAAAHRRERWLTSLVGKVHPVLIEGPGKGHTDNFAPAAIAEAERGQAGTAMITGTDGGQLTAEWA</sequence>
<dbReference type="RefSeq" id="WP_344697824.1">
    <property type="nucleotide sequence ID" value="NZ_BAABBM010000001.1"/>
</dbReference>
<keyword evidence="5" id="KW-0479">Metal-binding</keyword>
<comment type="caution">
    <text evidence="10">The sequence shown here is derived from an EMBL/GenBank/DDBJ whole genome shotgun (WGS) entry which is preliminary data.</text>
</comment>
<dbReference type="PROSITE" id="PS01278">
    <property type="entry name" value="MTTASE_RADICAL"/>
    <property type="match status" value="1"/>
</dbReference>
<organism evidence="10 11">
    <name type="scientific">Sphingomonas limnosediminicola</name>
    <dbReference type="NCBI Taxonomy" id="940133"/>
    <lineage>
        <taxon>Bacteria</taxon>
        <taxon>Pseudomonadati</taxon>
        <taxon>Pseudomonadota</taxon>
        <taxon>Alphaproteobacteria</taxon>
        <taxon>Sphingomonadales</taxon>
        <taxon>Sphingomonadaceae</taxon>
        <taxon>Sphingomonas</taxon>
    </lineage>
</organism>
<evidence type="ECO:0000256" key="7">
    <source>
        <dbReference type="ARBA" id="ARBA00023014"/>
    </source>
</evidence>
<evidence type="ECO:0000259" key="8">
    <source>
        <dbReference type="PROSITE" id="PS51449"/>
    </source>
</evidence>
<evidence type="ECO:0000256" key="4">
    <source>
        <dbReference type="ARBA" id="ARBA00022691"/>
    </source>
</evidence>
<keyword evidence="3" id="KW-0808">Transferase</keyword>
<dbReference type="PROSITE" id="PS51449">
    <property type="entry name" value="MTTASE_N"/>
    <property type="match status" value="1"/>
</dbReference>
<keyword evidence="11" id="KW-1185">Reference proteome</keyword>
<evidence type="ECO:0000313" key="11">
    <source>
        <dbReference type="Proteomes" id="UP001500827"/>
    </source>
</evidence>
<evidence type="ECO:0000313" key="10">
    <source>
        <dbReference type="EMBL" id="GAA3886520.1"/>
    </source>
</evidence>
<dbReference type="CDD" id="cd01335">
    <property type="entry name" value="Radical_SAM"/>
    <property type="match status" value="1"/>
</dbReference>